<dbReference type="OrthoDB" id="7889181at2"/>
<proteinExistence type="predicted"/>
<evidence type="ECO:0000313" key="1">
    <source>
        <dbReference type="EMBL" id="PTE22599.1"/>
    </source>
</evidence>
<keyword evidence="2" id="KW-1185">Reference proteome</keyword>
<protein>
    <recommendedName>
        <fullName evidence="3">DUF3800 domain-containing protein</fullName>
    </recommendedName>
</protein>
<reference evidence="1 2" key="1">
    <citation type="submission" date="2018-03" db="EMBL/GenBank/DDBJ databases">
        <title>Cereibacter changlensis.</title>
        <authorList>
            <person name="Meyer T.E."/>
            <person name="Miller S."/>
            <person name="Lodha T."/>
            <person name="Gandham S."/>
            <person name="Chintalapati S."/>
            <person name="Chintalapati V.R."/>
        </authorList>
    </citation>
    <scope>NUCLEOTIDE SEQUENCE [LARGE SCALE GENOMIC DNA]</scope>
    <source>
        <strain evidence="1 2">JA139</strain>
    </source>
</reference>
<dbReference type="EMBL" id="PZKG01000018">
    <property type="protein sequence ID" value="PTE22599.1"/>
    <property type="molecule type" value="Genomic_DNA"/>
</dbReference>
<sequence length="277" mass="30369">MKFIFLDDSRQKNPKRARMGPLVGVGGIIVDADALGSLESEIDLICTKSYRFPARAMFKWSPGSGDWFRSAIIGEEREAFYADVLLACKNHAARAVVAVCDVTKTKANSSATDSEIDALILTLERFHTSLSSSEPGFVVVAKPSGGTTSENKMLATCMEHKSIGTDYVKFSKLAQNPVVMQSAHSRVLQAADLVVSVTTAMVSGNTEYAEKIFPMVSRLFLRDWRGLIGGTGLKVHPFLLYKNLHFWVLQEDAYAKGSTGWSLPENSCPYASNPLIY</sequence>
<dbReference type="Proteomes" id="UP000241010">
    <property type="component" value="Unassembled WGS sequence"/>
</dbReference>
<organism evidence="1 2">
    <name type="scientific">Cereibacter changlensis JA139</name>
    <dbReference type="NCBI Taxonomy" id="1188249"/>
    <lineage>
        <taxon>Bacteria</taxon>
        <taxon>Pseudomonadati</taxon>
        <taxon>Pseudomonadota</taxon>
        <taxon>Alphaproteobacteria</taxon>
        <taxon>Rhodobacterales</taxon>
        <taxon>Paracoccaceae</taxon>
        <taxon>Cereibacter</taxon>
    </lineage>
</organism>
<evidence type="ECO:0000313" key="2">
    <source>
        <dbReference type="Proteomes" id="UP000241010"/>
    </source>
</evidence>
<name>A0A2T4JXE7_9RHOB</name>
<gene>
    <name evidence="1" type="ORF">C5F48_06055</name>
</gene>
<dbReference type="RefSeq" id="WP_107663016.1">
    <property type="nucleotide sequence ID" value="NZ_PZKG01000018.1"/>
</dbReference>
<accession>A0A2T4JXE7</accession>
<evidence type="ECO:0008006" key="3">
    <source>
        <dbReference type="Google" id="ProtNLM"/>
    </source>
</evidence>
<comment type="caution">
    <text evidence="1">The sequence shown here is derived from an EMBL/GenBank/DDBJ whole genome shotgun (WGS) entry which is preliminary data.</text>
</comment>
<dbReference type="AlphaFoldDB" id="A0A2T4JXE7"/>